<protein>
    <submittedName>
        <fullName evidence="1">Uncharacterized protein</fullName>
    </submittedName>
</protein>
<dbReference type="Proteomes" id="UP001586593">
    <property type="component" value="Unassembled WGS sequence"/>
</dbReference>
<gene>
    <name evidence="1" type="ORF">VTK73DRAFT_56</name>
</gene>
<comment type="caution">
    <text evidence="1">The sequence shown here is derived from an EMBL/GenBank/DDBJ whole genome shotgun (WGS) entry which is preliminary data.</text>
</comment>
<sequence>MAARPLAEPRSFVMDLDCLNSSGPPEESVKSTFAVAQTDRHSKLERFPPLMSLAPSIFVPLVEDITKPVDIPRDRIKRLEWMINAMDHHRDGVRENMTYLFIGERDRISIEAAEEEARAGATDTMPGLPPDEVDWIIGNMEAPIQPEYDYSVLPQPMNEPKTCNDRPSLREDTVNRLVDLVAYAQGEMVNYDTFMQNMRDYYLKKFEREKQRMDGMGKGPER</sequence>
<organism evidence="1 2">
    <name type="scientific">Phialemonium thermophilum</name>
    <dbReference type="NCBI Taxonomy" id="223376"/>
    <lineage>
        <taxon>Eukaryota</taxon>
        <taxon>Fungi</taxon>
        <taxon>Dikarya</taxon>
        <taxon>Ascomycota</taxon>
        <taxon>Pezizomycotina</taxon>
        <taxon>Sordariomycetes</taxon>
        <taxon>Sordariomycetidae</taxon>
        <taxon>Cephalothecales</taxon>
        <taxon>Cephalothecaceae</taxon>
        <taxon>Phialemonium</taxon>
    </lineage>
</organism>
<name>A0ABR3Y930_9PEZI</name>
<accession>A0ABR3Y930</accession>
<dbReference type="EMBL" id="JAZHXJ010000001">
    <property type="protein sequence ID" value="KAL1884362.1"/>
    <property type="molecule type" value="Genomic_DNA"/>
</dbReference>
<evidence type="ECO:0000313" key="1">
    <source>
        <dbReference type="EMBL" id="KAL1884362.1"/>
    </source>
</evidence>
<evidence type="ECO:0000313" key="2">
    <source>
        <dbReference type="Proteomes" id="UP001586593"/>
    </source>
</evidence>
<keyword evidence="2" id="KW-1185">Reference proteome</keyword>
<reference evidence="1 2" key="1">
    <citation type="journal article" date="2024" name="Commun. Biol.">
        <title>Comparative genomic analysis of thermophilic fungi reveals convergent evolutionary adaptations and gene losses.</title>
        <authorList>
            <person name="Steindorff A.S."/>
            <person name="Aguilar-Pontes M.V."/>
            <person name="Robinson A.J."/>
            <person name="Andreopoulos B."/>
            <person name="LaButti K."/>
            <person name="Kuo A."/>
            <person name="Mondo S."/>
            <person name="Riley R."/>
            <person name="Otillar R."/>
            <person name="Haridas S."/>
            <person name="Lipzen A."/>
            <person name="Grimwood J."/>
            <person name="Schmutz J."/>
            <person name="Clum A."/>
            <person name="Reid I.D."/>
            <person name="Moisan M.C."/>
            <person name="Butler G."/>
            <person name="Nguyen T.T.M."/>
            <person name="Dewar K."/>
            <person name="Conant G."/>
            <person name="Drula E."/>
            <person name="Henrissat B."/>
            <person name="Hansel C."/>
            <person name="Singer S."/>
            <person name="Hutchinson M.I."/>
            <person name="de Vries R.P."/>
            <person name="Natvig D.O."/>
            <person name="Powell A.J."/>
            <person name="Tsang A."/>
            <person name="Grigoriev I.V."/>
        </authorList>
    </citation>
    <scope>NUCLEOTIDE SEQUENCE [LARGE SCALE GENOMIC DNA]</scope>
    <source>
        <strain evidence="1 2">ATCC 24622</strain>
    </source>
</reference>
<proteinExistence type="predicted"/>